<name>A0A7G6T135_9HYPH</name>
<organism evidence="1 2">
    <name type="scientific">Mesorhizobium huakuii</name>
    <dbReference type="NCBI Taxonomy" id="28104"/>
    <lineage>
        <taxon>Bacteria</taxon>
        <taxon>Pseudomonadati</taxon>
        <taxon>Pseudomonadota</taxon>
        <taxon>Alphaproteobacteria</taxon>
        <taxon>Hyphomicrobiales</taxon>
        <taxon>Phyllobacteriaceae</taxon>
        <taxon>Mesorhizobium</taxon>
    </lineage>
</organism>
<evidence type="ECO:0000313" key="1">
    <source>
        <dbReference type="EMBL" id="QND60467.1"/>
    </source>
</evidence>
<dbReference type="AlphaFoldDB" id="A0A7G6T135"/>
<dbReference type="Proteomes" id="UP000515465">
    <property type="component" value="Chromosome"/>
</dbReference>
<proteinExistence type="predicted"/>
<reference evidence="2" key="1">
    <citation type="journal article" date="2020" name="Mol. Plant Microbe">
        <title>Rhizobial microsymbionts of the narrowly endemic Oxytropis species growing in Kamchatka are characterized by significant genetic diversity and possess a set of genes that are associated with T3SS and T6SS secretion systems and can affect the development of symbiosis.</title>
        <authorList>
            <person name="Safronova V."/>
            <person name="Guro P."/>
            <person name="Sazanova A."/>
            <person name="Kuznetsova I."/>
            <person name="Belimov A."/>
            <person name="Yakubov V."/>
            <person name="Chirak E."/>
            <person name="Afonin A."/>
            <person name="Gogolev Y."/>
            <person name="Andronov E."/>
            <person name="Tikhonovich I."/>
        </authorList>
    </citation>
    <scope>NUCLEOTIDE SEQUENCE [LARGE SCALE GENOMIC DNA]</scope>
    <source>
        <strain evidence="2">583</strain>
    </source>
</reference>
<accession>A0A7G6T135</accession>
<dbReference type="RefSeq" id="WP_183459400.1">
    <property type="nucleotide sequence ID" value="NZ_CP050296.1"/>
</dbReference>
<evidence type="ECO:0008006" key="3">
    <source>
        <dbReference type="Google" id="ProtNLM"/>
    </source>
</evidence>
<gene>
    <name evidence="1" type="ORF">HB778_30905</name>
</gene>
<protein>
    <recommendedName>
        <fullName evidence="3">Histidine phosphatase family protein</fullName>
    </recommendedName>
</protein>
<sequence length="182" mass="19585">MPNKLVMIIRHAEKPIPGGPDLGVTEQGESDPASLTVRGWQRAGGLCRFFYAPPPPLGRPATIVASGMIKRDDSGTRSKRPSQTIAPLARRLGLEPDVTHSKGQEQLAADAIRTAQSPVLVSWQHESIPALTAALVGGTEIAPQSWPDDDFDSIWVLEADEANLWSFSQERQALLDGDGTAN</sequence>
<dbReference type="EMBL" id="CP050296">
    <property type="protein sequence ID" value="QND60467.1"/>
    <property type="molecule type" value="Genomic_DNA"/>
</dbReference>
<evidence type="ECO:0000313" key="2">
    <source>
        <dbReference type="Proteomes" id="UP000515465"/>
    </source>
</evidence>